<sequence>MNADALSFRPLTATDWPVVDAIYRQGIATGHATFEAEPPQTWDAFAAAKHPHLMLGAADADGTLLGWAAAASVSSRAVYRGVVEHSIYVRPDSEGRGVGTRLLAAFVSLADRSGIWTIQASVFPENEASLRLHERAGFRAVGRRERIARMSYGPLAGRWRDTVLIERRTELSPE</sequence>
<keyword evidence="2" id="KW-0012">Acyltransferase</keyword>
<dbReference type="PROSITE" id="PS51186">
    <property type="entry name" value="GNAT"/>
    <property type="match status" value="1"/>
</dbReference>
<evidence type="ECO:0000313" key="5">
    <source>
        <dbReference type="Proteomes" id="UP000216867"/>
    </source>
</evidence>
<comment type="caution">
    <text evidence="4">The sequence shown here is derived from an EMBL/GenBank/DDBJ whole genome shotgun (WGS) entry which is preliminary data.</text>
</comment>
<dbReference type="CDD" id="cd04301">
    <property type="entry name" value="NAT_SF"/>
    <property type="match status" value="1"/>
</dbReference>
<dbReference type="PANTHER" id="PTHR43072:SF23">
    <property type="entry name" value="UPF0039 PROTEIN C11D3.02C"/>
    <property type="match status" value="1"/>
</dbReference>
<dbReference type="GO" id="GO:0016747">
    <property type="term" value="F:acyltransferase activity, transferring groups other than amino-acyl groups"/>
    <property type="evidence" value="ECO:0007669"/>
    <property type="project" value="InterPro"/>
</dbReference>
<dbReference type="InterPro" id="IPR000182">
    <property type="entry name" value="GNAT_dom"/>
</dbReference>
<gene>
    <name evidence="4" type="ORF">B8X04_01565</name>
</gene>
<evidence type="ECO:0000256" key="2">
    <source>
        <dbReference type="ARBA" id="ARBA00023315"/>
    </source>
</evidence>
<dbReference type="PANTHER" id="PTHR43072">
    <property type="entry name" value="N-ACETYLTRANSFERASE"/>
    <property type="match status" value="1"/>
</dbReference>
<dbReference type="Proteomes" id="UP000216867">
    <property type="component" value="Unassembled WGS sequence"/>
</dbReference>
<dbReference type="GeneID" id="99774729"/>
<keyword evidence="1 4" id="KW-0808">Transferase</keyword>
<organism evidence="4 5">
    <name type="scientific">Brevibacterium casei</name>
    <dbReference type="NCBI Taxonomy" id="33889"/>
    <lineage>
        <taxon>Bacteria</taxon>
        <taxon>Bacillati</taxon>
        <taxon>Actinomycetota</taxon>
        <taxon>Actinomycetes</taxon>
        <taxon>Micrococcales</taxon>
        <taxon>Brevibacteriaceae</taxon>
        <taxon>Brevibacterium</taxon>
    </lineage>
</organism>
<protein>
    <submittedName>
        <fullName evidence="4">N-acetyltransferase</fullName>
    </submittedName>
</protein>
<reference evidence="4 5" key="1">
    <citation type="submission" date="2017-04" db="EMBL/GenBank/DDBJ databases">
        <title>Kefir bacterial isolates.</title>
        <authorList>
            <person name="Kim Y."/>
            <person name="Blasche S."/>
            <person name="Patil K.R."/>
        </authorList>
    </citation>
    <scope>NUCLEOTIDE SEQUENCE [LARGE SCALE GENOMIC DNA]</scope>
    <source>
        <strain evidence="4 5">OG2</strain>
    </source>
</reference>
<evidence type="ECO:0000313" key="4">
    <source>
        <dbReference type="EMBL" id="PAK97294.1"/>
    </source>
</evidence>
<proteinExistence type="predicted"/>
<dbReference type="InterPro" id="IPR016181">
    <property type="entry name" value="Acyl_CoA_acyltransferase"/>
</dbReference>
<feature type="domain" description="N-acetyltransferase" evidence="3">
    <location>
        <begin position="6"/>
        <end position="164"/>
    </location>
</feature>
<dbReference type="RefSeq" id="WP_095375221.1">
    <property type="nucleotide sequence ID" value="NZ_CP065629.1"/>
</dbReference>
<dbReference type="Gene3D" id="3.40.630.30">
    <property type="match status" value="1"/>
</dbReference>
<dbReference type="Pfam" id="PF00583">
    <property type="entry name" value="Acetyltransf_1"/>
    <property type="match status" value="1"/>
</dbReference>
<dbReference type="EMBL" id="NCWY01000001">
    <property type="protein sequence ID" value="PAK97294.1"/>
    <property type="molecule type" value="Genomic_DNA"/>
</dbReference>
<evidence type="ECO:0000256" key="1">
    <source>
        <dbReference type="ARBA" id="ARBA00022679"/>
    </source>
</evidence>
<evidence type="ECO:0000259" key="3">
    <source>
        <dbReference type="PROSITE" id="PS51186"/>
    </source>
</evidence>
<dbReference type="SUPFAM" id="SSF55729">
    <property type="entry name" value="Acyl-CoA N-acyltransferases (Nat)"/>
    <property type="match status" value="1"/>
</dbReference>
<name>A0A269ZHN4_9MICO</name>
<dbReference type="AlphaFoldDB" id="A0A269ZHN4"/>
<accession>A0A269ZHN4</accession>